<dbReference type="GO" id="GO:0005548">
    <property type="term" value="F:phospholipid transporter activity"/>
    <property type="evidence" value="ECO:0007669"/>
    <property type="project" value="TreeGrafter"/>
</dbReference>
<feature type="transmembrane region" description="Helical" evidence="1">
    <location>
        <begin position="309"/>
        <end position="332"/>
    </location>
</feature>
<accession>A0A4S3KUI7</accession>
<dbReference type="EMBL" id="SMAF01000002">
    <property type="protein sequence ID" value="TCT00856.1"/>
    <property type="molecule type" value="Genomic_DNA"/>
</dbReference>
<name>A0A4S3KUI7_9GAMM</name>
<dbReference type="OrthoDB" id="9810518at2"/>
<keyword evidence="1" id="KW-0812">Transmembrane</keyword>
<keyword evidence="1" id="KW-0997">Cell inner membrane</keyword>
<feature type="transmembrane region" description="Helical" evidence="1">
    <location>
        <begin position="201"/>
        <end position="220"/>
    </location>
</feature>
<evidence type="ECO:0000256" key="1">
    <source>
        <dbReference type="RuleBase" id="RU362044"/>
    </source>
</evidence>
<keyword evidence="1" id="KW-1003">Cell membrane</keyword>
<dbReference type="InterPro" id="IPR030802">
    <property type="entry name" value="Permease_MalE"/>
</dbReference>
<comment type="similarity">
    <text evidence="1">Belongs to the MlaE permease family.</text>
</comment>
<keyword evidence="3" id="KW-1185">Reference proteome</keyword>
<dbReference type="PANTHER" id="PTHR30188:SF3">
    <property type="entry name" value="ABC TRANSPORTER PERMEASE"/>
    <property type="match status" value="1"/>
</dbReference>
<dbReference type="RefSeq" id="WP_123522139.1">
    <property type="nucleotide sequence ID" value="NZ_JBHLWF010000013.1"/>
</dbReference>
<evidence type="ECO:0000313" key="2">
    <source>
        <dbReference type="EMBL" id="TCT00856.1"/>
    </source>
</evidence>
<feature type="transmembrane region" description="Helical" evidence="1">
    <location>
        <begin position="129"/>
        <end position="146"/>
    </location>
</feature>
<keyword evidence="1" id="KW-1133">Transmembrane helix</keyword>
<sequence length="372" mass="39870">MDQAPAFQIETTPSGDIARLRGAWTLPGFARLQPALDGHRQIATVRRIDLGDIERLDSAGALLVARVLKRNGLDLDALEKASDEQRALIAATRATLDQQVAHARPKHWTDLFERAGHATAVLVDQVRRMLGFIGLVAVRFPSVMVQPARWRLTSIVSHVEQTGVDALPIVALLSFMVGAVITFLGATVLQEFGASVFAVELVSFSFLREFGVLLTAILLAGRTASAFTAQIGAMKAREEIDALRTLGMDPVDILVLPRLLALLVVLPLLTCVAMAAGIIGGLVICATSLDISSAMFLARLQDTFEFRHFLVGVIKAPVFALVIGIVGCLQGFEVGGSAESVGRHTTTSVVQAIFLVIMLDAVFALVFQTLGI</sequence>
<dbReference type="InterPro" id="IPR003453">
    <property type="entry name" value="ABC_MlaE_roteobac"/>
</dbReference>
<feature type="transmembrane region" description="Helical" evidence="1">
    <location>
        <begin position="352"/>
        <end position="370"/>
    </location>
</feature>
<feature type="transmembrane region" description="Helical" evidence="1">
    <location>
        <begin position="259"/>
        <end position="289"/>
    </location>
</feature>
<dbReference type="Pfam" id="PF02405">
    <property type="entry name" value="MlaE"/>
    <property type="match status" value="1"/>
</dbReference>
<reference evidence="2 3" key="1">
    <citation type="submission" date="2019-03" db="EMBL/GenBank/DDBJ databases">
        <title>Genomic Encyclopedia of Type Strains, Phase IV (KMG-IV): sequencing the most valuable type-strain genomes for metagenomic binning, comparative biology and taxonomic classification.</title>
        <authorList>
            <person name="Goeker M."/>
        </authorList>
    </citation>
    <scope>NUCLEOTIDE SEQUENCE [LARGE SCALE GENOMIC DNA]</scope>
    <source>
        <strain evidence="2 3">DSM 21944</strain>
    </source>
</reference>
<comment type="caution">
    <text evidence="2">The sequence shown here is derived from an EMBL/GenBank/DDBJ whole genome shotgun (WGS) entry which is preliminary data.</text>
</comment>
<keyword evidence="1" id="KW-0472">Membrane</keyword>
<dbReference type="AlphaFoldDB" id="A0A4S3KUI7"/>
<comment type="subcellular location">
    <subcellularLocation>
        <location evidence="1">Cell inner membrane</location>
        <topology evidence="1">Multi-pass membrane protein</topology>
    </subcellularLocation>
</comment>
<dbReference type="GO" id="GO:0043190">
    <property type="term" value="C:ATP-binding cassette (ABC) transporter complex"/>
    <property type="evidence" value="ECO:0007669"/>
    <property type="project" value="InterPro"/>
</dbReference>
<gene>
    <name evidence="2" type="ORF">EDC25_102225</name>
</gene>
<dbReference type="NCBIfam" id="TIGR00056">
    <property type="entry name" value="MlaE family lipid ABC transporter permease subunit"/>
    <property type="match status" value="1"/>
</dbReference>
<proteinExistence type="inferred from homology"/>
<evidence type="ECO:0000313" key="3">
    <source>
        <dbReference type="Proteomes" id="UP000294599"/>
    </source>
</evidence>
<feature type="transmembrane region" description="Helical" evidence="1">
    <location>
        <begin position="166"/>
        <end position="189"/>
    </location>
</feature>
<organism evidence="2 3">
    <name type="scientific">Pseudofulvimonas gallinarii</name>
    <dbReference type="NCBI Taxonomy" id="634155"/>
    <lineage>
        <taxon>Bacteria</taxon>
        <taxon>Pseudomonadati</taxon>
        <taxon>Pseudomonadota</taxon>
        <taxon>Gammaproteobacteria</taxon>
        <taxon>Lysobacterales</taxon>
        <taxon>Rhodanobacteraceae</taxon>
        <taxon>Pseudofulvimonas</taxon>
    </lineage>
</organism>
<dbReference type="PANTHER" id="PTHR30188">
    <property type="entry name" value="ABC TRANSPORTER PERMEASE PROTEIN-RELATED"/>
    <property type="match status" value="1"/>
</dbReference>
<protein>
    <submittedName>
        <fullName evidence="2">Phospholipid/cholesterol/gamma-HCH transport system permease protein</fullName>
    </submittedName>
</protein>
<dbReference type="Proteomes" id="UP000294599">
    <property type="component" value="Unassembled WGS sequence"/>
</dbReference>